<comment type="caution">
    <text evidence="2">The sequence shown here is derived from an EMBL/GenBank/DDBJ whole genome shotgun (WGS) entry which is preliminary data.</text>
</comment>
<dbReference type="SUPFAM" id="SSF56219">
    <property type="entry name" value="DNase I-like"/>
    <property type="match status" value="1"/>
</dbReference>
<evidence type="ECO:0000259" key="1">
    <source>
        <dbReference type="Pfam" id="PF03372"/>
    </source>
</evidence>
<proteinExistence type="predicted"/>
<dbReference type="EMBL" id="PKMF04000345">
    <property type="protein sequence ID" value="KAK7836759.1"/>
    <property type="molecule type" value="Genomic_DNA"/>
</dbReference>
<accession>A0AAW0KDY5</accession>
<dbReference type="Proteomes" id="UP000237347">
    <property type="component" value="Unassembled WGS sequence"/>
</dbReference>
<reference evidence="2 3" key="1">
    <citation type="journal article" date="2018" name="Sci. Data">
        <title>The draft genome sequence of cork oak.</title>
        <authorList>
            <person name="Ramos A.M."/>
            <person name="Usie A."/>
            <person name="Barbosa P."/>
            <person name="Barros P.M."/>
            <person name="Capote T."/>
            <person name="Chaves I."/>
            <person name="Simoes F."/>
            <person name="Abreu I."/>
            <person name="Carrasquinho I."/>
            <person name="Faro C."/>
            <person name="Guimaraes J.B."/>
            <person name="Mendonca D."/>
            <person name="Nobrega F."/>
            <person name="Rodrigues L."/>
            <person name="Saibo N.J.M."/>
            <person name="Varela M.C."/>
            <person name="Egas C."/>
            <person name="Matos J."/>
            <person name="Miguel C.M."/>
            <person name="Oliveira M.M."/>
            <person name="Ricardo C.P."/>
            <person name="Goncalves S."/>
        </authorList>
    </citation>
    <scope>NUCLEOTIDE SEQUENCE [LARGE SCALE GENOMIC DNA]</scope>
    <source>
        <strain evidence="3">cv. HL8</strain>
    </source>
</reference>
<evidence type="ECO:0000313" key="2">
    <source>
        <dbReference type="EMBL" id="KAK7836759.1"/>
    </source>
</evidence>
<feature type="domain" description="Endonuclease/exonuclease/phosphatase" evidence="1">
    <location>
        <begin position="6"/>
        <end position="226"/>
    </location>
</feature>
<dbReference type="InterPro" id="IPR036691">
    <property type="entry name" value="Endo/exonu/phosph_ase_sf"/>
</dbReference>
<organism evidence="2 3">
    <name type="scientific">Quercus suber</name>
    <name type="common">Cork oak</name>
    <dbReference type="NCBI Taxonomy" id="58331"/>
    <lineage>
        <taxon>Eukaryota</taxon>
        <taxon>Viridiplantae</taxon>
        <taxon>Streptophyta</taxon>
        <taxon>Embryophyta</taxon>
        <taxon>Tracheophyta</taxon>
        <taxon>Spermatophyta</taxon>
        <taxon>Magnoliopsida</taxon>
        <taxon>eudicotyledons</taxon>
        <taxon>Gunneridae</taxon>
        <taxon>Pentapetalae</taxon>
        <taxon>rosids</taxon>
        <taxon>fabids</taxon>
        <taxon>Fagales</taxon>
        <taxon>Fagaceae</taxon>
        <taxon>Quercus</taxon>
    </lineage>
</organism>
<dbReference type="AlphaFoldDB" id="A0AAW0KDY5"/>
<dbReference type="PANTHER" id="PTHR35218:SF7">
    <property type="entry name" value="ENDONUCLEASE_EXONUCLEASE_PHOSPHATASE"/>
    <property type="match status" value="1"/>
</dbReference>
<name>A0AAW0KDY5_QUESU</name>
<sequence>MNIILWNCRGALNLDFKRRVMEILVNHFPVMLIITETRVGGVRAAKIIEELPFDGFFATDTIGYAGGLWLLWKKEEVEVFVLSATEQEIHATVKVCHLNLTWLISPIYASPRVNERRILWANLMQVAKLHNLPWLLLGDFNEVLCGEDKFGGRGVNLKRALDFKECLDSCNLIDLRFSGPKFTWSNSRQVPDLILERIDRCFANPNWRLLFPEASVTHLSRVFSDHCPVLLELSRPPPTDQNRPFRFQIMWIHHPEFPNIVKEAWELEANLNVAIKKFTESANHWNRSVFGNLFTRKRRVLARLYGVQKALAIGPSQFLVRLEKELAEEYLIIMQQEEEYWALKSRLNWAIYGNRNTSFFHVSTLVPCSSIWTAIKVGFPVFEKGICWNVGSNSNLKFWEDKWVKGYTVRELIEGPLNQHEAELSISDMFHLGSWCWDKISFDLLAVIREQIRAIPMQLFGDKEDTLAWKYSKDGLPFCFEVLEYASNHAGLYKFYAIGSA</sequence>
<dbReference type="Pfam" id="PF03372">
    <property type="entry name" value="Exo_endo_phos"/>
    <property type="match status" value="1"/>
</dbReference>
<dbReference type="GO" id="GO:0003824">
    <property type="term" value="F:catalytic activity"/>
    <property type="evidence" value="ECO:0007669"/>
    <property type="project" value="InterPro"/>
</dbReference>
<protein>
    <submittedName>
        <fullName evidence="2">Ribonuclease h protein</fullName>
    </submittedName>
</protein>
<dbReference type="InterPro" id="IPR005135">
    <property type="entry name" value="Endo/exonuclease/phosphatase"/>
</dbReference>
<dbReference type="Gene3D" id="3.60.10.10">
    <property type="entry name" value="Endonuclease/exonuclease/phosphatase"/>
    <property type="match status" value="1"/>
</dbReference>
<keyword evidence="3" id="KW-1185">Reference proteome</keyword>
<dbReference type="PANTHER" id="PTHR35218">
    <property type="entry name" value="RNASE H DOMAIN-CONTAINING PROTEIN"/>
    <property type="match status" value="1"/>
</dbReference>
<gene>
    <name evidence="2" type="ORF">CFP56_022162</name>
</gene>
<evidence type="ECO:0000313" key="3">
    <source>
        <dbReference type="Proteomes" id="UP000237347"/>
    </source>
</evidence>